<evidence type="ECO:0000256" key="1">
    <source>
        <dbReference type="ARBA" id="ARBA00009053"/>
    </source>
</evidence>
<dbReference type="PRINTS" id="PR00615">
    <property type="entry name" value="CCAATSUBUNTA"/>
</dbReference>
<keyword evidence="3" id="KW-0805">Transcription regulation</keyword>
<name>A0A0N4VKW4_ENTVE</name>
<evidence type="ECO:0000256" key="8">
    <source>
        <dbReference type="ARBA" id="ARBA00031126"/>
    </source>
</evidence>
<evidence type="ECO:0000256" key="7">
    <source>
        <dbReference type="ARBA" id="ARBA00029965"/>
    </source>
</evidence>
<proteinExistence type="inferred from homology"/>
<dbReference type="InterPro" id="IPR009072">
    <property type="entry name" value="Histone-fold"/>
</dbReference>
<protein>
    <recommendedName>
        <fullName evidence="2">Nuclear transcription factor Y subunit beta</fullName>
    </recommendedName>
    <alternativeName>
        <fullName evidence="7">CAAT box DNA-binding protein subunit B</fullName>
    </alternativeName>
    <alternativeName>
        <fullName evidence="8">Nuclear transcription factor Y subunit B</fullName>
    </alternativeName>
</protein>
<dbReference type="PROSITE" id="PS00685">
    <property type="entry name" value="NFYB_HAP3"/>
    <property type="match status" value="1"/>
</dbReference>
<dbReference type="AlphaFoldDB" id="A0A0N4VKW4"/>
<reference evidence="10 11" key="2">
    <citation type="submission" date="2018-10" db="EMBL/GenBank/DDBJ databases">
        <authorList>
            <consortium name="Pathogen Informatics"/>
        </authorList>
    </citation>
    <scope>NUCLEOTIDE SEQUENCE [LARGE SCALE GENOMIC DNA]</scope>
</reference>
<dbReference type="GO" id="GO:0016602">
    <property type="term" value="C:CCAAT-binding factor complex"/>
    <property type="evidence" value="ECO:0007669"/>
    <property type="project" value="InterPro"/>
</dbReference>
<evidence type="ECO:0000256" key="5">
    <source>
        <dbReference type="ARBA" id="ARBA00023163"/>
    </source>
</evidence>
<evidence type="ECO:0000313" key="12">
    <source>
        <dbReference type="WBParaSite" id="EVEC_0001151101-mRNA-1"/>
    </source>
</evidence>
<dbReference type="InterPro" id="IPR027113">
    <property type="entry name" value="Transc_fact_NFYB/HAP3"/>
</dbReference>
<dbReference type="GO" id="GO:0046982">
    <property type="term" value="F:protein heterodimerization activity"/>
    <property type="evidence" value="ECO:0007669"/>
    <property type="project" value="InterPro"/>
</dbReference>
<keyword evidence="11" id="KW-1185">Reference proteome</keyword>
<organism evidence="12">
    <name type="scientific">Enterobius vermicularis</name>
    <name type="common">Human pinworm</name>
    <dbReference type="NCBI Taxonomy" id="51028"/>
    <lineage>
        <taxon>Eukaryota</taxon>
        <taxon>Metazoa</taxon>
        <taxon>Ecdysozoa</taxon>
        <taxon>Nematoda</taxon>
        <taxon>Chromadorea</taxon>
        <taxon>Rhabditida</taxon>
        <taxon>Spirurina</taxon>
        <taxon>Oxyuridomorpha</taxon>
        <taxon>Oxyuroidea</taxon>
        <taxon>Oxyuridae</taxon>
        <taxon>Enterobius</taxon>
    </lineage>
</organism>
<dbReference type="Pfam" id="PF00808">
    <property type="entry name" value="CBFD_NFYB_HMF"/>
    <property type="match status" value="1"/>
</dbReference>
<reference evidence="12" key="1">
    <citation type="submission" date="2017-02" db="UniProtKB">
        <authorList>
            <consortium name="WormBaseParasite"/>
        </authorList>
    </citation>
    <scope>IDENTIFICATION</scope>
</reference>
<feature type="domain" description="Transcription factor CBF/NF-Y/archaeal histone" evidence="9">
    <location>
        <begin position="41"/>
        <end position="103"/>
    </location>
</feature>
<keyword evidence="5" id="KW-0804">Transcription</keyword>
<dbReference type="PANTHER" id="PTHR11064:SF9">
    <property type="entry name" value="NUCLEAR TRANSCRIPTION FACTOR Y SUBUNIT BETA"/>
    <property type="match status" value="1"/>
</dbReference>
<dbReference type="GO" id="GO:0000978">
    <property type="term" value="F:RNA polymerase II cis-regulatory region sequence-specific DNA binding"/>
    <property type="evidence" value="ECO:0007669"/>
    <property type="project" value="TreeGrafter"/>
</dbReference>
<keyword evidence="4" id="KW-0238">DNA-binding</keyword>
<evidence type="ECO:0000259" key="9">
    <source>
        <dbReference type="Pfam" id="PF00808"/>
    </source>
</evidence>
<dbReference type="WBParaSite" id="EVEC_0001151101-mRNA-1">
    <property type="protein sequence ID" value="EVEC_0001151101-mRNA-1"/>
    <property type="gene ID" value="EVEC_0001151101"/>
</dbReference>
<evidence type="ECO:0000256" key="6">
    <source>
        <dbReference type="ARBA" id="ARBA00025263"/>
    </source>
</evidence>
<dbReference type="STRING" id="51028.A0A0N4VKW4"/>
<dbReference type="OrthoDB" id="386949at2759"/>
<dbReference type="SUPFAM" id="SSF47113">
    <property type="entry name" value="Histone-fold"/>
    <property type="match status" value="1"/>
</dbReference>
<dbReference type="Gene3D" id="1.10.20.10">
    <property type="entry name" value="Histone, subunit A"/>
    <property type="match status" value="1"/>
</dbReference>
<dbReference type="PANTHER" id="PTHR11064">
    <property type="entry name" value="CCAAT-BINDING TRANSCRIPTION FACTOR-RELATED"/>
    <property type="match status" value="1"/>
</dbReference>
<comment type="function">
    <text evidence="6">Component of the sequence-specific heterotrimeric transcription factor (NF-Y) which specifically recognizes a 5'-CCAAT-3' box motif found in the promoters of its target genes. NF-Y can function as both an activator and a repressor, depending on its interacting cofactors.</text>
</comment>
<gene>
    <name evidence="10" type="ORF">EVEC_LOCUS10810</name>
</gene>
<evidence type="ECO:0000313" key="10">
    <source>
        <dbReference type="EMBL" id="VDD96059.1"/>
    </source>
</evidence>
<evidence type="ECO:0000256" key="4">
    <source>
        <dbReference type="ARBA" id="ARBA00023125"/>
    </source>
</evidence>
<evidence type="ECO:0000313" key="11">
    <source>
        <dbReference type="Proteomes" id="UP000274131"/>
    </source>
</evidence>
<evidence type="ECO:0000256" key="2">
    <source>
        <dbReference type="ARBA" id="ARBA00015277"/>
    </source>
</evidence>
<dbReference type="InterPro" id="IPR003958">
    <property type="entry name" value="CBFA_NFYB_domain"/>
</dbReference>
<sequence>MAKAGWLMKHWQFMFFLKIKSRNFRLLKVEEYFLKTYVVTANIGRIMKRAIPSHGKIAKEAKECVQECVSEFISFLTSEASDKCLHVIEKRKTITVEDMINAIRTLDLDEYADVLTIYMKRFYLASFIFFDYTKFDQKIVKFNALQKYLF</sequence>
<dbReference type="EMBL" id="UXUI01011225">
    <property type="protein sequence ID" value="VDD96059.1"/>
    <property type="molecule type" value="Genomic_DNA"/>
</dbReference>
<dbReference type="Proteomes" id="UP000274131">
    <property type="component" value="Unassembled WGS sequence"/>
</dbReference>
<dbReference type="InterPro" id="IPR003956">
    <property type="entry name" value="Transcrpt_fac_NFYB/HAP3_CS"/>
</dbReference>
<evidence type="ECO:0000256" key="3">
    <source>
        <dbReference type="ARBA" id="ARBA00023015"/>
    </source>
</evidence>
<dbReference type="GO" id="GO:0001228">
    <property type="term" value="F:DNA-binding transcription activator activity, RNA polymerase II-specific"/>
    <property type="evidence" value="ECO:0007669"/>
    <property type="project" value="InterPro"/>
</dbReference>
<accession>A0A0N4VKW4</accession>
<comment type="similarity">
    <text evidence="1">Belongs to the NFYB/HAP3 subunit family.</text>
</comment>
<dbReference type="CDD" id="cd22907">
    <property type="entry name" value="HFD_NFYB"/>
    <property type="match status" value="1"/>
</dbReference>